<dbReference type="Gene3D" id="4.10.860.10">
    <property type="entry name" value="UVR domain"/>
    <property type="match status" value="1"/>
</dbReference>
<evidence type="ECO:0000256" key="1">
    <source>
        <dbReference type="SAM" id="Coils"/>
    </source>
</evidence>
<dbReference type="PANTHER" id="PTHR38430:SF1">
    <property type="entry name" value="PROTEIN-ARGININE KINASE ACTIVATOR PROTEIN"/>
    <property type="match status" value="1"/>
</dbReference>
<dbReference type="RefSeq" id="WP_191161341.1">
    <property type="nucleotide sequence ID" value="NZ_JACXAI010000036.1"/>
</dbReference>
<dbReference type="GO" id="GO:1990170">
    <property type="term" value="P:stress response to cadmium ion"/>
    <property type="evidence" value="ECO:0007669"/>
    <property type="project" value="TreeGrafter"/>
</dbReference>
<dbReference type="PANTHER" id="PTHR38430">
    <property type="entry name" value="PROTEIN-ARGININE KINASE ACTIVATOR PROTEIN"/>
    <property type="match status" value="1"/>
</dbReference>
<comment type="caution">
    <text evidence="3">The sequence shown here is derived from an EMBL/GenBank/DDBJ whole genome shotgun (WGS) entry which is preliminary data.</text>
</comment>
<dbReference type="GO" id="GO:0005507">
    <property type="term" value="F:copper ion binding"/>
    <property type="evidence" value="ECO:0007669"/>
    <property type="project" value="TreeGrafter"/>
</dbReference>
<organism evidence="3 4">
    <name type="scientific">Metabacillus arenae</name>
    <dbReference type="NCBI Taxonomy" id="2771434"/>
    <lineage>
        <taxon>Bacteria</taxon>
        <taxon>Bacillati</taxon>
        <taxon>Bacillota</taxon>
        <taxon>Bacilli</taxon>
        <taxon>Bacillales</taxon>
        <taxon>Bacillaceae</taxon>
        <taxon>Metabacillus</taxon>
    </lineage>
</organism>
<evidence type="ECO:0000313" key="4">
    <source>
        <dbReference type="Proteomes" id="UP000626844"/>
    </source>
</evidence>
<dbReference type="GO" id="GO:0046870">
    <property type="term" value="F:cadmium ion binding"/>
    <property type="evidence" value="ECO:0007669"/>
    <property type="project" value="TreeGrafter"/>
</dbReference>
<protein>
    <submittedName>
        <fullName evidence="3">UvrB/UvrC motif-containing protein</fullName>
    </submittedName>
</protein>
<dbReference type="PROSITE" id="PS50151">
    <property type="entry name" value="UVR"/>
    <property type="match status" value="1"/>
</dbReference>
<accession>A0A926NJD4</accession>
<sequence length="184" mass="21197">MICQECKERPATFHFKKVVNGEKNEVHICEQCAQENSEVFLFDGGNGFSINNLLSGLLNFDSPFAAKPEKSFVQNQEVLQCPNCKMTFQQFTKAGRFGCSECYKTFHHQITPILRRVHSGNTAHAGKIPKRIGGNIHLQKRIEDLKKELQELIAQEEFEKAALIRDDIRSLENDLKRMREEDRE</sequence>
<dbReference type="GO" id="GO:0008270">
    <property type="term" value="F:zinc ion binding"/>
    <property type="evidence" value="ECO:0007669"/>
    <property type="project" value="TreeGrafter"/>
</dbReference>
<dbReference type="GO" id="GO:1990169">
    <property type="term" value="P:stress response to copper ion"/>
    <property type="evidence" value="ECO:0007669"/>
    <property type="project" value="TreeGrafter"/>
</dbReference>
<keyword evidence="4" id="KW-1185">Reference proteome</keyword>
<keyword evidence="1" id="KW-0175">Coiled coil</keyword>
<dbReference type="InterPro" id="IPR001943">
    <property type="entry name" value="UVR_dom"/>
</dbReference>
<dbReference type="SUPFAM" id="SSF46600">
    <property type="entry name" value="C-terminal UvrC-binding domain of UvrB"/>
    <property type="match status" value="1"/>
</dbReference>
<evidence type="ECO:0000313" key="3">
    <source>
        <dbReference type="EMBL" id="MBD1382794.1"/>
    </source>
</evidence>
<feature type="domain" description="UVR" evidence="2">
    <location>
        <begin position="139"/>
        <end position="174"/>
    </location>
</feature>
<reference evidence="3" key="1">
    <citation type="submission" date="2020-09" db="EMBL/GenBank/DDBJ databases">
        <title>A novel bacterium of genus Bacillus, isolated from South China Sea.</title>
        <authorList>
            <person name="Huang H."/>
            <person name="Mo K."/>
            <person name="Hu Y."/>
        </authorList>
    </citation>
    <scope>NUCLEOTIDE SEQUENCE</scope>
    <source>
        <strain evidence="3">IB182487</strain>
    </source>
</reference>
<dbReference type="InterPro" id="IPR036876">
    <property type="entry name" value="UVR_dom_sf"/>
</dbReference>
<name>A0A926NJD4_9BACI</name>
<dbReference type="InterPro" id="IPR025542">
    <property type="entry name" value="YacH"/>
</dbReference>
<feature type="coiled-coil region" evidence="1">
    <location>
        <begin position="135"/>
        <end position="181"/>
    </location>
</feature>
<dbReference type="EMBL" id="JACXAI010000036">
    <property type="protein sequence ID" value="MBD1382794.1"/>
    <property type="molecule type" value="Genomic_DNA"/>
</dbReference>
<proteinExistence type="predicted"/>
<gene>
    <name evidence="3" type="ORF">IC621_21555</name>
</gene>
<dbReference type="Proteomes" id="UP000626844">
    <property type="component" value="Unassembled WGS sequence"/>
</dbReference>
<dbReference type="GO" id="GO:0050897">
    <property type="term" value="F:cobalt ion binding"/>
    <property type="evidence" value="ECO:0007669"/>
    <property type="project" value="TreeGrafter"/>
</dbReference>
<evidence type="ECO:0000259" key="2">
    <source>
        <dbReference type="PROSITE" id="PS50151"/>
    </source>
</evidence>
<dbReference type="PIRSF" id="PIRSF015034">
    <property type="entry name" value="YacH"/>
    <property type="match status" value="1"/>
</dbReference>
<dbReference type="Pfam" id="PF02151">
    <property type="entry name" value="UVR"/>
    <property type="match status" value="1"/>
</dbReference>
<dbReference type="AlphaFoldDB" id="A0A926NJD4"/>